<reference evidence="1 2" key="1">
    <citation type="submission" date="2016-03" db="EMBL/GenBank/DDBJ databases">
        <title>Comparative genomics of Pseudogymnoascus destructans, the fungus causing white-nose syndrome of bats.</title>
        <authorList>
            <person name="Palmer J.M."/>
            <person name="Drees K.P."/>
            <person name="Foster J.T."/>
            <person name="Lindner D.L."/>
        </authorList>
    </citation>
    <scope>NUCLEOTIDE SEQUENCE [LARGE SCALE GENOMIC DNA]</scope>
    <source>
        <strain evidence="1 2">UAMH 10579</strain>
    </source>
</reference>
<reference evidence="2" key="2">
    <citation type="journal article" date="2018" name="Nat. Commun.">
        <title>Extreme sensitivity to ultraviolet light in the fungal pathogen causing white-nose syndrome of bats.</title>
        <authorList>
            <person name="Palmer J.M."/>
            <person name="Drees K.P."/>
            <person name="Foster J.T."/>
            <person name="Lindner D.L."/>
        </authorList>
    </citation>
    <scope>NUCLEOTIDE SEQUENCE [LARGE SCALE GENOMIC DNA]</scope>
    <source>
        <strain evidence="2">UAMH 10579</strain>
    </source>
</reference>
<evidence type="ECO:0000313" key="1">
    <source>
        <dbReference type="EMBL" id="OBT97918.1"/>
    </source>
</evidence>
<name>A0A1B8GQ19_9PEZI</name>
<dbReference type="EMBL" id="KV460219">
    <property type="protein sequence ID" value="OBT97918.1"/>
    <property type="molecule type" value="Genomic_DNA"/>
</dbReference>
<accession>A0A1B8GQ19</accession>
<gene>
    <name evidence="1" type="ORF">VE01_04015</name>
</gene>
<proteinExistence type="predicted"/>
<keyword evidence="2" id="KW-1185">Reference proteome</keyword>
<evidence type="ECO:0000313" key="2">
    <source>
        <dbReference type="Proteomes" id="UP000091956"/>
    </source>
</evidence>
<dbReference type="GeneID" id="28837401"/>
<dbReference type="AlphaFoldDB" id="A0A1B8GQ19"/>
<dbReference type="Proteomes" id="UP000091956">
    <property type="component" value="Unassembled WGS sequence"/>
</dbReference>
<sequence length="135" mass="14681">MTFMGYNEGGCSGEELDVSKKQKLGSETLQYGLSPSRVSLGQIGKDGLKINSEARLRAPDEIGLAAEERTLVSKEKILAEESIALEKKKLAIEKEGHALEKRKLVLGNERLALEKKKLAVDDEKTPPSPASTVSM</sequence>
<dbReference type="RefSeq" id="XP_018131651.1">
    <property type="nucleotide sequence ID" value="XM_018273493.1"/>
</dbReference>
<protein>
    <submittedName>
        <fullName evidence="1">Uncharacterized protein</fullName>
    </submittedName>
</protein>
<dbReference type="OrthoDB" id="3438133at2759"/>
<organism evidence="1 2">
    <name type="scientific">Pseudogymnoascus verrucosus</name>
    <dbReference type="NCBI Taxonomy" id="342668"/>
    <lineage>
        <taxon>Eukaryota</taxon>
        <taxon>Fungi</taxon>
        <taxon>Dikarya</taxon>
        <taxon>Ascomycota</taxon>
        <taxon>Pezizomycotina</taxon>
        <taxon>Leotiomycetes</taxon>
        <taxon>Thelebolales</taxon>
        <taxon>Thelebolaceae</taxon>
        <taxon>Pseudogymnoascus</taxon>
    </lineage>
</organism>